<reference evidence="2 3" key="1">
    <citation type="journal article" date="2019" name="Int. J. Syst. Evol. Microbiol.">
        <title>The Global Catalogue of Microorganisms (GCM) 10K type strain sequencing project: providing services to taxonomists for standard genome sequencing and annotation.</title>
        <authorList>
            <consortium name="The Broad Institute Genomics Platform"/>
            <consortium name="The Broad Institute Genome Sequencing Center for Infectious Disease"/>
            <person name="Wu L."/>
            <person name="Ma J."/>
        </authorList>
    </citation>
    <scope>NUCLEOTIDE SEQUENCE [LARGE SCALE GENOMIC DNA]</scope>
    <source>
        <strain evidence="2 3">JCM 15589</strain>
    </source>
</reference>
<accession>A0ABN2JLA4</accession>
<dbReference type="SUPFAM" id="SSF51004">
    <property type="entry name" value="C-terminal (heme d1) domain of cytochrome cd1-nitrite reductase"/>
    <property type="match status" value="1"/>
</dbReference>
<sequence length="369" mass="37005">MTDATTLPLWIGTYPAPGAAPGSGEGIWYVAVDTADGSVRSERLATTLPSASFLALHPSGRTLYAVSETSAGTLTAFRLEEPGPDGMPVPAVSGSVPTGGDDPCHVLAREGDAWVANYGDGVASSVAVDPATGDLAAGSVATHPGAGDGPVADRQAGPHAHFVADAGDHVLVADLGADVLRRYPAAGAAAGAEGEIAAVLPPGTGPRHLVELPDGSLVVVGELDARVHVLSREGDGWAPASSTPVCAGADAGSDFAAHVTLSADGSRVHVGVRGSDVLAVHRVRYLDDGAPTLEHLADVPLGDGAWPRHHAVVRVGHGADETGAGTELVVVALQGRSELAGVRIDLATGAGEVVSRHRLPTPPACVLEA</sequence>
<comment type="caution">
    <text evidence="2">The sequence shown here is derived from an EMBL/GenBank/DDBJ whole genome shotgun (WGS) entry which is preliminary data.</text>
</comment>
<dbReference type="Proteomes" id="UP001501138">
    <property type="component" value="Unassembled WGS sequence"/>
</dbReference>
<comment type="similarity">
    <text evidence="1">Belongs to the cycloisomerase 2 family.</text>
</comment>
<dbReference type="PANTHER" id="PTHR30344">
    <property type="entry name" value="6-PHOSPHOGLUCONOLACTONASE-RELATED"/>
    <property type="match status" value="1"/>
</dbReference>
<dbReference type="EMBL" id="BAAAPM010000005">
    <property type="protein sequence ID" value="GAA1730485.1"/>
    <property type="molecule type" value="Genomic_DNA"/>
</dbReference>
<dbReference type="Gene3D" id="2.130.10.10">
    <property type="entry name" value="YVTN repeat-like/Quinoprotein amine dehydrogenase"/>
    <property type="match status" value="1"/>
</dbReference>
<dbReference type="InterPro" id="IPR019405">
    <property type="entry name" value="Lactonase_7-beta_prop"/>
</dbReference>
<evidence type="ECO:0000256" key="1">
    <source>
        <dbReference type="ARBA" id="ARBA00005564"/>
    </source>
</evidence>
<evidence type="ECO:0000313" key="3">
    <source>
        <dbReference type="Proteomes" id="UP001501138"/>
    </source>
</evidence>
<keyword evidence="3" id="KW-1185">Reference proteome</keyword>
<gene>
    <name evidence="2" type="ORF">GCM10009809_27540</name>
</gene>
<dbReference type="InterPro" id="IPR050282">
    <property type="entry name" value="Cycloisomerase_2"/>
</dbReference>
<dbReference type="Pfam" id="PF10282">
    <property type="entry name" value="Lactonase"/>
    <property type="match status" value="1"/>
</dbReference>
<proteinExistence type="inferred from homology"/>
<dbReference type="RefSeq" id="WP_344249019.1">
    <property type="nucleotide sequence ID" value="NZ_BAAAPM010000005.1"/>
</dbReference>
<organism evidence="2 3">
    <name type="scientific">Isoptericola hypogeus</name>
    <dbReference type="NCBI Taxonomy" id="300179"/>
    <lineage>
        <taxon>Bacteria</taxon>
        <taxon>Bacillati</taxon>
        <taxon>Actinomycetota</taxon>
        <taxon>Actinomycetes</taxon>
        <taxon>Micrococcales</taxon>
        <taxon>Promicromonosporaceae</taxon>
        <taxon>Isoptericola</taxon>
    </lineage>
</organism>
<dbReference type="InterPro" id="IPR011048">
    <property type="entry name" value="Haem_d1_sf"/>
</dbReference>
<name>A0ABN2JLA4_9MICO</name>
<dbReference type="InterPro" id="IPR015943">
    <property type="entry name" value="WD40/YVTN_repeat-like_dom_sf"/>
</dbReference>
<dbReference type="PANTHER" id="PTHR30344:SF1">
    <property type="entry name" value="6-PHOSPHOGLUCONOLACTONASE"/>
    <property type="match status" value="1"/>
</dbReference>
<protein>
    <submittedName>
        <fullName evidence="2">Lactonase family protein</fullName>
    </submittedName>
</protein>
<evidence type="ECO:0000313" key="2">
    <source>
        <dbReference type="EMBL" id="GAA1730485.1"/>
    </source>
</evidence>